<dbReference type="PANTHER" id="PTHR43056:SF5">
    <property type="entry name" value="PEPTIDASE S9 PROLYL OLIGOPEPTIDASE CATALYTIC DOMAIN-CONTAINING PROTEIN"/>
    <property type="match status" value="1"/>
</dbReference>
<gene>
    <name evidence="2" type="ORF">GCM10009727_86140</name>
</gene>
<dbReference type="InterPro" id="IPR001375">
    <property type="entry name" value="Peptidase_S9_cat"/>
</dbReference>
<reference evidence="2 3" key="1">
    <citation type="journal article" date="2019" name="Int. J. Syst. Evol. Microbiol.">
        <title>The Global Catalogue of Microorganisms (GCM) 10K type strain sequencing project: providing services to taxonomists for standard genome sequencing and annotation.</title>
        <authorList>
            <consortium name="The Broad Institute Genomics Platform"/>
            <consortium name="The Broad Institute Genome Sequencing Center for Infectious Disease"/>
            <person name="Wu L."/>
            <person name="Ma J."/>
        </authorList>
    </citation>
    <scope>NUCLEOTIDE SEQUENCE [LARGE SCALE GENOMIC DNA]</scope>
    <source>
        <strain evidence="2 3">JCM 13850</strain>
    </source>
</reference>
<feature type="domain" description="Peptidase S9 prolyl oligopeptidase catalytic" evidence="1">
    <location>
        <begin position="336"/>
        <end position="535"/>
    </location>
</feature>
<organism evidence="2 3">
    <name type="scientific">Actinomadura napierensis</name>
    <dbReference type="NCBI Taxonomy" id="267854"/>
    <lineage>
        <taxon>Bacteria</taxon>
        <taxon>Bacillati</taxon>
        <taxon>Actinomycetota</taxon>
        <taxon>Actinomycetes</taxon>
        <taxon>Streptosporangiales</taxon>
        <taxon>Thermomonosporaceae</taxon>
        <taxon>Actinomadura</taxon>
    </lineage>
</organism>
<dbReference type="Proteomes" id="UP001501020">
    <property type="component" value="Unassembled WGS sequence"/>
</dbReference>
<dbReference type="InterPro" id="IPR011042">
    <property type="entry name" value="6-blade_b-propeller_TolB-like"/>
</dbReference>
<proteinExistence type="predicted"/>
<protein>
    <submittedName>
        <fullName evidence="2">S9 family peptidase</fullName>
    </submittedName>
</protein>
<evidence type="ECO:0000259" key="1">
    <source>
        <dbReference type="Pfam" id="PF00326"/>
    </source>
</evidence>
<dbReference type="Pfam" id="PF00326">
    <property type="entry name" value="Peptidase_S9"/>
    <property type="match status" value="1"/>
</dbReference>
<dbReference type="PANTHER" id="PTHR43056">
    <property type="entry name" value="PEPTIDASE S9 PROLYL OLIGOPEPTIDASE"/>
    <property type="match status" value="1"/>
</dbReference>
<dbReference type="EMBL" id="BAAAMR010000136">
    <property type="protein sequence ID" value="GAA2166498.1"/>
    <property type="molecule type" value="Genomic_DNA"/>
</dbReference>
<name>A0ABN3AH22_9ACTN</name>
<dbReference type="InterPro" id="IPR050585">
    <property type="entry name" value="Xaa-Pro_dipeptidyl-ppase/CocE"/>
</dbReference>
<dbReference type="SUPFAM" id="SSF53474">
    <property type="entry name" value="alpha/beta-Hydrolases"/>
    <property type="match status" value="1"/>
</dbReference>
<dbReference type="SUPFAM" id="SSF82171">
    <property type="entry name" value="DPP6 N-terminal domain-like"/>
    <property type="match status" value="1"/>
</dbReference>
<evidence type="ECO:0000313" key="3">
    <source>
        <dbReference type="Proteomes" id="UP001501020"/>
    </source>
</evidence>
<sequence>MASYVHEYGGGAYYATDTDVWFCNAADQRIYRTTNHGPVPATPSTAVRYADMRPSTGGLWAVREHREDDRVINDLAWIPTSTGATRTVASGWDFYSFPRPSPDGRWLAWTCWNNPNMPWDGTTLYLAEILDNSGTLAEPVPIAGGPDESVFQPEWSPDNVLHFISDHSGWWNLYRWTGDHTEPVLQRDAELGVAQWEFGYSTYAFLDDAIAVLVQYGGTQTIELLRGGKTTTLDLPYTSIKPYLSGSGTTIAAIASSPQQAPRVVLIDAATGHHRPLTRTPATNPQPASLPEPFTFPTRDGGTAHGVYHHPRSVEGRPPLIVKAHPGPTANTPLRLDWHTRYFTSRGYAVAEIDYRGSTGYGRAYRQALHGRWGVLDAHDCADAAVHLAATGRTDPDRTVIWGASAGGYTALRALAITDTFTAAIAHCPVIDPATWRDAAPKFQAHHADALIGPWPDTATIYQQRSLLHHPGHITRPVLILHGQDDPITPPDQSRALADVLGSRARLLTFPGEGHVLRSPNSIKQALAVEEDFLTNPPT</sequence>
<dbReference type="Gene3D" id="3.40.50.1820">
    <property type="entry name" value="alpha/beta hydrolase"/>
    <property type="match status" value="1"/>
</dbReference>
<comment type="caution">
    <text evidence="2">The sequence shown here is derived from an EMBL/GenBank/DDBJ whole genome shotgun (WGS) entry which is preliminary data.</text>
</comment>
<accession>A0ABN3AH22</accession>
<keyword evidence="3" id="KW-1185">Reference proteome</keyword>
<dbReference type="Gene3D" id="2.120.10.30">
    <property type="entry name" value="TolB, C-terminal domain"/>
    <property type="match status" value="1"/>
</dbReference>
<dbReference type="InterPro" id="IPR029058">
    <property type="entry name" value="AB_hydrolase_fold"/>
</dbReference>
<evidence type="ECO:0000313" key="2">
    <source>
        <dbReference type="EMBL" id="GAA2166498.1"/>
    </source>
</evidence>